<keyword evidence="6" id="KW-0931">ER-Golgi transport</keyword>
<keyword evidence="3 10" id="KW-0812">Transmembrane</keyword>
<sequence length="605" mass="65110">MVSIPSATLHLSYPLYACDFDPQDANRLVLGGGGGPGRSGVSNKISVVDASHQDTLDVVSELDLSRDEDSVNTIAVGPRRRNSILVFTGINSSPADVAKGKNEHFRVFAVEQPSKSKTTPKIAETSRTTLFSSKDADTYQRVLRLSPYFPDRAQVGAIATGLAKDAQIAVFDVPSGTSGSTAPRPKGVIEIAKEAMDLDLIQTADDKWQLVYCDDYEIYTIGIGKGLSETPRLVFTLPHDDYPRPTFRSIRFLTPTFVLCAANLPKAGGVVLHGFRLPKPEQGPEGKARLAISAKLVKTVTRATGMAVRNLRPPTSASQRYGDSQFAIAVSGQDSSITLYALEHQSLGDISLLAKLQPITTLKAVHAGPISGLAFSHFAAPKTPSMRVLHLKLASIGSMGNTCVVHSLPLRKLPDKTPAAARRAGPPRVPRYVLALKSHGPSANPLIFVLALIVVLLGVVGQGFLEVKGITRPILGARLITPAAWHETHWRNVPSVPVGGNQDWEQEQPFLAEYLGREEGLGNGEKVVLNVVEGDGDAEVTVDKHDGEQHADAREWHELPPAEKAAWKEKLKKAGHWGEEMGETILKSVLFGEIAGVVGGIVREL</sequence>
<evidence type="ECO:0000256" key="2">
    <source>
        <dbReference type="ARBA" id="ARBA00022574"/>
    </source>
</evidence>
<keyword evidence="12" id="KW-1185">Reference proteome</keyword>
<evidence type="ECO:0000256" key="5">
    <source>
        <dbReference type="ARBA" id="ARBA00022824"/>
    </source>
</evidence>
<comment type="subcellular location">
    <subcellularLocation>
        <location evidence="10">Endoplasmic reticulum membrane</location>
        <topology evidence="10">Single-pass type II membrane protein</topology>
    </subcellularLocation>
    <subcellularLocation>
        <location evidence="10">Golgi apparatus membrane</location>
        <topology evidence="10">Single-pass type II membrane protein</topology>
    </subcellularLocation>
</comment>
<evidence type="ECO:0000256" key="6">
    <source>
        <dbReference type="ARBA" id="ARBA00022892"/>
    </source>
</evidence>
<dbReference type="GO" id="GO:0005789">
    <property type="term" value="C:endoplasmic reticulum membrane"/>
    <property type="evidence" value="ECO:0007669"/>
    <property type="project" value="UniProtKB-SubCell"/>
</dbReference>
<dbReference type="GO" id="GO:0003400">
    <property type="term" value="P:regulation of COPII vesicle coating"/>
    <property type="evidence" value="ECO:0007669"/>
    <property type="project" value="UniProtKB-UniRule"/>
</dbReference>
<keyword evidence="1 10" id="KW-0813">Transport</keyword>
<dbReference type="GO" id="GO:0000139">
    <property type="term" value="C:Golgi membrane"/>
    <property type="evidence" value="ECO:0007669"/>
    <property type="project" value="UniProtKB-SubCell"/>
</dbReference>
<gene>
    <name evidence="11" type="ORF">B0H67DRAFT_584608</name>
</gene>
<dbReference type="EMBL" id="JAUKUA010000005">
    <property type="protein sequence ID" value="KAK0711199.1"/>
    <property type="molecule type" value="Genomic_DNA"/>
</dbReference>
<reference evidence="11" key="1">
    <citation type="submission" date="2023-06" db="EMBL/GenBank/DDBJ databases">
        <title>Genome-scale phylogeny and comparative genomics of the fungal order Sordariales.</title>
        <authorList>
            <consortium name="Lawrence Berkeley National Laboratory"/>
            <person name="Hensen N."/>
            <person name="Bonometti L."/>
            <person name="Westerberg I."/>
            <person name="Brannstrom I.O."/>
            <person name="Guillou S."/>
            <person name="Cros-Aarteil S."/>
            <person name="Calhoun S."/>
            <person name="Haridas S."/>
            <person name="Kuo A."/>
            <person name="Mondo S."/>
            <person name="Pangilinan J."/>
            <person name="Riley R."/>
            <person name="Labutti K."/>
            <person name="Andreopoulos B."/>
            <person name="Lipzen A."/>
            <person name="Chen C."/>
            <person name="Yanf M."/>
            <person name="Daum C."/>
            <person name="Ng V."/>
            <person name="Clum A."/>
            <person name="Steindorff A."/>
            <person name="Ohm R."/>
            <person name="Martin F."/>
            <person name="Silar P."/>
            <person name="Natvig D."/>
            <person name="Lalanne C."/>
            <person name="Gautier V."/>
            <person name="Ament-Velasquez S.L."/>
            <person name="Kruys A."/>
            <person name="Hutchinson M.I."/>
            <person name="Powell A.J."/>
            <person name="Barry K."/>
            <person name="Miller A.N."/>
            <person name="Grigoriev I.V."/>
            <person name="Debuchy R."/>
            <person name="Gladieux P."/>
            <person name="Thoren M.H."/>
            <person name="Johannesson H."/>
        </authorList>
    </citation>
    <scope>NUCLEOTIDE SEQUENCE</scope>
    <source>
        <strain evidence="11">SMH4607-1</strain>
    </source>
</reference>
<keyword evidence="9 10" id="KW-0472">Membrane</keyword>
<dbReference type="GO" id="GO:0015031">
    <property type="term" value="P:protein transport"/>
    <property type="evidence" value="ECO:0007669"/>
    <property type="project" value="UniProtKB-KW"/>
</dbReference>
<feature type="transmembrane region" description="Helical" evidence="10">
    <location>
        <begin position="446"/>
        <end position="465"/>
    </location>
</feature>
<keyword evidence="7 10" id="KW-0653">Protein transport</keyword>
<dbReference type="SUPFAM" id="SSF50952">
    <property type="entry name" value="Soluble quinoprotein glucose dehydrogenase"/>
    <property type="match status" value="1"/>
</dbReference>
<dbReference type="Gene3D" id="2.130.10.10">
    <property type="entry name" value="YVTN repeat-like/Quinoprotein amine dehydrogenase"/>
    <property type="match status" value="1"/>
</dbReference>
<evidence type="ECO:0000256" key="8">
    <source>
        <dbReference type="ARBA" id="ARBA00022989"/>
    </source>
</evidence>
<comment type="function">
    <text evidence="10">Guanine nucleotide-exchange factor (GEF) required for the formation or budding of transport vesicles from the ER.</text>
</comment>
<evidence type="ECO:0000256" key="9">
    <source>
        <dbReference type="ARBA" id="ARBA00023136"/>
    </source>
</evidence>
<dbReference type="PANTHER" id="PTHR23284">
    <property type="entry name" value="PROLACTIN REGULATORY ELEMENT BINDING PROTEIN"/>
    <property type="match status" value="1"/>
</dbReference>
<dbReference type="Proteomes" id="UP001172102">
    <property type="component" value="Unassembled WGS sequence"/>
</dbReference>
<comment type="similarity">
    <text evidence="10">Belongs to the WD repeat SEC12 family.</text>
</comment>
<comment type="caution">
    <text evidence="11">The sequence shown here is derived from an EMBL/GenBank/DDBJ whole genome shotgun (WGS) entry which is preliminary data.</text>
</comment>
<dbReference type="InterPro" id="IPR045260">
    <property type="entry name" value="Sec12-like"/>
</dbReference>
<evidence type="ECO:0000256" key="10">
    <source>
        <dbReference type="RuleBase" id="RU369019"/>
    </source>
</evidence>
<evidence type="ECO:0000256" key="4">
    <source>
        <dbReference type="ARBA" id="ARBA00022737"/>
    </source>
</evidence>
<dbReference type="AlphaFoldDB" id="A0AA40DPG0"/>
<organism evidence="11 12">
    <name type="scientific">Lasiosphaeris hirsuta</name>
    <dbReference type="NCBI Taxonomy" id="260670"/>
    <lineage>
        <taxon>Eukaryota</taxon>
        <taxon>Fungi</taxon>
        <taxon>Dikarya</taxon>
        <taxon>Ascomycota</taxon>
        <taxon>Pezizomycotina</taxon>
        <taxon>Sordariomycetes</taxon>
        <taxon>Sordariomycetidae</taxon>
        <taxon>Sordariales</taxon>
        <taxon>Lasiosphaeriaceae</taxon>
        <taxon>Lasiosphaeris</taxon>
    </lineage>
</organism>
<evidence type="ECO:0000256" key="7">
    <source>
        <dbReference type="ARBA" id="ARBA00022927"/>
    </source>
</evidence>
<name>A0AA40DPG0_9PEZI</name>
<accession>A0AA40DPG0</accession>
<dbReference type="GO" id="GO:0006888">
    <property type="term" value="P:endoplasmic reticulum to Golgi vesicle-mediated transport"/>
    <property type="evidence" value="ECO:0007669"/>
    <property type="project" value="UniProtKB-UniRule"/>
</dbReference>
<dbReference type="InterPro" id="IPR015943">
    <property type="entry name" value="WD40/YVTN_repeat-like_dom_sf"/>
</dbReference>
<evidence type="ECO:0000313" key="11">
    <source>
        <dbReference type="EMBL" id="KAK0711199.1"/>
    </source>
</evidence>
<keyword evidence="2 10" id="KW-0853">WD repeat</keyword>
<protein>
    <recommendedName>
        <fullName evidence="10">Guanine nucleotide-exchange factor SEC12</fullName>
    </recommendedName>
</protein>
<keyword evidence="4 10" id="KW-0677">Repeat</keyword>
<dbReference type="GO" id="GO:0005085">
    <property type="term" value="F:guanyl-nucleotide exchange factor activity"/>
    <property type="evidence" value="ECO:0007669"/>
    <property type="project" value="InterPro"/>
</dbReference>
<dbReference type="InterPro" id="IPR011041">
    <property type="entry name" value="Quinoprot_gluc/sorb_DH_b-prop"/>
</dbReference>
<keyword evidence="8 10" id="KW-1133">Transmembrane helix</keyword>
<keyword evidence="5 10" id="KW-0256">Endoplasmic reticulum</keyword>
<proteinExistence type="inferred from homology"/>
<evidence type="ECO:0000256" key="3">
    <source>
        <dbReference type="ARBA" id="ARBA00022692"/>
    </source>
</evidence>
<dbReference type="PANTHER" id="PTHR23284:SF0">
    <property type="entry name" value="PROLACTIN REGULATORY ELEMENT-BINDING PROTEIN"/>
    <property type="match status" value="1"/>
</dbReference>
<evidence type="ECO:0000313" key="12">
    <source>
        <dbReference type="Proteomes" id="UP001172102"/>
    </source>
</evidence>
<evidence type="ECO:0000256" key="1">
    <source>
        <dbReference type="ARBA" id="ARBA00022448"/>
    </source>
</evidence>